<keyword evidence="3" id="KW-1185">Reference proteome</keyword>
<evidence type="ECO:0000313" key="1">
    <source>
        <dbReference type="EMBL" id="ELT89881.1"/>
    </source>
</evidence>
<dbReference type="Proteomes" id="UP000014760">
    <property type="component" value="Unassembled WGS sequence"/>
</dbReference>
<dbReference type="EnsemblMetazoa" id="CapteT200572">
    <property type="protein sequence ID" value="CapteP200572"/>
    <property type="gene ID" value="CapteG200572"/>
</dbReference>
<organism evidence="1">
    <name type="scientific">Capitella teleta</name>
    <name type="common">Polychaete worm</name>
    <dbReference type="NCBI Taxonomy" id="283909"/>
    <lineage>
        <taxon>Eukaryota</taxon>
        <taxon>Metazoa</taxon>
        <taxon>Spiralia</taxon>
        <taxon>Lophotrochozoa</taxon>
        <taxon>Annelida</taxon>
        <taxon>Polychaeta</taxon>
        <taxon>Sedentaria</taxon>
        <taxon>Scolecida</taxon>
        <taxon>Capitellidae</taxon>
        <taxon>Capitella</taxon>
    </lineage>
</organism>
<accession>R7TFQ6</accession>
<gene>
    <name evidence="1" type="ORF">CAPTEDRAFT_200572</name>
</gene>
<reference evidence="3" key="1">
    <citation type="submission" date="2012-12" db="EMBL/GenBank/DDBJ databases">
        <authorList>
            <person name="Hellsten U."/>
            <person name="Grimwood J."/>
            <person name="Chapman J.A."/>
            <person name="Shapiro H."/>
            <person name="Aerts A."/>
            <person name="Otillar R.P."/>
            <person name="Terry A.Y."/>
            <person name="Boore J.L."/>
            <person name="Simakov O."/>
            <person name="Marletaz F."/>
            <person name="Cho S.-J."/>
            <person name="Edsinger-Gonzales E."/>
            <person name="Havlak P."/>
            <person name="Kuo D.-H."/>
            <person name="Larsson T."/>
            <person name="Lv J."/>
            <person name="Arendt D."/>
            <person name="Savage R."/>
            <person name="Osoegawa K."/>
            <person name="de Jong P."/>
            <person name="Lindberg D.R."/>
            <person name="Seaver E.C."/>
            <person name="Weisblat D.A."/>
            <person name="Putnam N.H."/>
            <person name="Grigoriev I.V."/>
            <person name="Rokhsar D.S."/>
        </authorList>
    </citation>
    <scope>NUCLEOTIDE SEQUENCE</scope>
    <source>
        <strain evidence="3">I ESC-2004</strain>
    </source>
</reference>
<proteinExistence type="predicted"/>
<protein>
    <submittedName>
        <fullName evidence="1 2">Uncharacterized protein</fullName>
    </submittedName>
</protein>
<name>R7TFQ6_CAPTE</name>
<dbReference type="EMBL" id="KB311138">
    <property type="protein sequence ID" value="ELT89881.1"/>
    <property type="molecule type" value="Genomic_DNA"/>
</dbReference>
<dbReference type="EMBL" id="AMQN01003192">
    <property type="status" value="NOT_ANNOTATED_CDS"/>
    <property type="molecule type" value="Genomic_DNA"/>
</dbReference>
<evidence type="ECO:0000313" key="2">
    <source>
        <dbReference type="EnsemblMetazoa" id="CapteP200572"/>
    </source>
</evidence>
<sequence>MVCSPSGLGLESLICTSLNKEICSGTILDCLHFSQKTENGVGSFRPENAKWKRIFGFNVGAQLNCKEYPHFWLSFDINTRTVAMGKGTNPNVEIYRATIVTKFQLLS</sequence>
<dbReference type="HOGENOM" id="CLU_2212433_0_0_1"/>
<evidence type="ECO:0000313" key="3">
    <source>
        <dbReference type="Proteomes" id="UP000014760"/>
    </source>
</evidence>
<reference evidence="2" key="3">
    <citation type="submission" date="2015-06" db="UniProtKB">
        <authorList>
            <consortium name="EnsemblMetazoa"/>
        </authorList>
    </citation>
    <scope>IDENTIFICATION</scope>
</reference>
<dbReference type="AlphaFoldDB" id="R7TFQ6"/>
<reference evidence="1 3" key="2">
    <citation type="journal article" date="2013" name="Nature">
        <title>Insights into bilaterian evolution from three spiralian genomes.</title>
        <authorList>
            <person name="Simakov O."/>
            <person name="Marletaz F."/>
            <person name="Cho S.J."/>
            <person name="Edsinger-Gonzales E."/>
            <person name="Havlak P."/>
            <person name="Hellsten U."/>
            <person name="Kuo D.H."/>
            <person name="Larsson T."/>
            <person name="Lv J."/>
            <person name="Arendt D."/>
            <person name="Savage R."/>
            <person name="Osoegawa K."/>
            <person name="de Jong P."/>
            <person name="Grimwood J."/>
            <person name="Chapman J.A."/>
            <person name="Shapiro H."/>
            <person name="Aerts A."/>
            <person name="Otillar R.P."/>
            <person name="Terry A.Y."/>
            <person name="Boore J.L."/>
            <person name="Grigoriev I.V."/>
            <person name="Lindberg D.R."/>
            <person name="Seaver E.C."/>
            <person name="Weisblat D.A."/>
            <person name="Putnam N.H."/>
            <person name="Rokhsar D.S."/>
        </authorList>
    </citation>
    <scope>NUCLEOTIDE SEQUENCE</scope>
    <source>
        <strain evidence="1 3">I ESC-2004</strain>
    </source>
</reference>